<evidence type="ECO:0000256" key="1">
    <source>
        <dbReference type="SAM" id="Coils"/>
    </source>
</evidence>
<dbReference type="InterPro" id="IPR006119">
    <property type="entry name" value="Resolv_N"/>
</dbReference>
<dbReference type="InterPro" id="IPR038109">
    <property type="entry name" value="DNA_bind_recomb_sf"/>
</dbReference>
<dbReference type="RefSeq" id="WP_051965430.1">
    <property type="nucleotide sequence ID" value="NZ_CP045798.1"/>
</dbReference>
<dbReference type="InterPro" id="IPR025827">
    <property type="entry name" value="Zn_ribbon_recom_dom"/>
</dbReference>
<dbReference type="SMART" id="SM00857">
    <property type="entry name" value="Resolvase"/>
    <property type="match status" value="1"/>
</dbReference>
<dbReference type="InterPro" id="IPR011109">
    <property type="entry name" value="DNA_bind_recombinase_dom"/>
</dbReference>
<organism evidence="4 5">
    <name type="scientific">Thermanaerosceptrum fracticalcis</name>
    <dbReference type="NCBI Taxonomy" id="1712410"/>
    <lineage>
        <taxon>Bacteria</taxon>
        <taxon>Bacillati</taxon>
        <taxon>Bacillota</taxon>
        <taxon>Clostridia</taxon>
        <taxon>Eubacteriales</taxon>
        <taxon>Peptococcaceae</taxon>
        <taxon>Thermanaerosceptrum</taxon>
    </lineage>
</organism>
<dbReference type="InterPro" id="IPR036162">
    <property type="entry name" value="Resolvase-like_N_sf"/>
</dbReference>
<dbReference type="InterPro" id="IPR050639">
    <property type="entry name" value="SSR_resolvase"/>
</dbReference>
<dbReference type="PROSITE" id="PS51737">
    <property type="entry name" value="RECOMBINASE_DNA_BIND"/>
    <property type="match status" value="1"/>
</dbReference>
<dbReference type="PROSITE" id="PS51736">
    <property type="entry name" value="RECOMBINASES_3"/>
    <property type="match status" value="1"/>
</dbReference>
<evidence type="ECO:0000259" key="3">
    <source>
        <dbReference type="PROSITE" id="PS51737"/>
    </source>
</evidence>
<dbReference type="GO" id="GO:0003677">
    <property type="term" value="F:DNA binding"/>
    <property type="evidence" value="ECO:0007669"/>
    <property type="project" value="InterPro"/>
</dbReference>
<protein>
    <submittedName>
        <fullName evidence="4">Recombinase family protein</fullName>
    </submittedName>
</protein>
<dbReference type="Pfam" id="PF00239">
    <property type="entry name" value="Resolvase"/>
    <property type="match status" value="1"/>
</dbReference>
<keyword evidence="5" id="KW-1185">Reference proteome</keyword>
<gene>
    <name evidence="4" type="ORF">BR63_11340</name>
</gene>
<evidence type="ECO:0000313" key="4">
    <source>
        <dbReference type="EMBL" id="QNB46851.1"/>
    </source>
</evidence>
<dbReference type="CDD" id="cd00338">
    <property type="entry name" value="Ser_Recombinase"/>
    <property type="match status" value="1"/>
</dbReference>
<dbReference type="PANTHER" id="PTHR30461">
    <property type="entry name" value="DNA-INVERTASE FROM LAMBDOID PROPHAGE"/>
    <property type="match status" value="1"/>
</dbReference>
<sequence length="498" mass="57596">MLKAVAYARYSSENQREESISAQISAIQNYCLQKGYTLVDTYIDEAKTATTDRRPAFQKMVQDSAKGLFNIIVVHKRDRIFRDRYDAAFYKRQLKKNGVIIESVLEYLDDSPESIILESVLDGMAEYYSKNLAREVRKGMLENAKAGIHVGGRPPYGLRVNPETQKYEIDPDRYRAVQIYFESVAKGISLNKIAQILNELGYRTQEGRKFTKNSFDGWANNRKYIGEYTWDVSSSKNEDNRRNNHKNKPSEEWIVIPGAIPPIISKELFEKVNEMMKERRHKGAKMKAKVNYLLSGKVYCGHCEKPYNGCAFKSKDNYYTYYACNGKCGNRKIQKEYLEELVIKNLIETCFAPEAMRDIAQRVQELYQEKYNNIENELKPIKKELDNLNKQIDAWTYNLGKGIDNVLLPKIQEAINRKEALEYELKKALIVKAMPEIDEMKIIEVMENKKDLLFSDNDEDRKQIIQEFVDKVIVKHSDGGEFDITLNVRVFNGGGEGS</sequence>
<dbReference type="OrthoDB" id="1094757at2"/>
<feature type="coiled-coil region" evidence="1">
    <location>
        <begin position="357"/>
        <end position="431"/>
    </location>
</feature>
<dbReference type="Proteomes" id="UP000515847">
    <property type="component" value="Chromosome"/>
</dbReference>
<accession>A0A7G6E447</accession>
<dbReference type="Pfam" id="PF13408">
    <property type="entry name" value="Zn_ribbon_recom"/>
    <property type="match status" value="1"/>
</dbReference>
<dbReference type="PANTHER" id="PTHR30461:SF23">
    <property type="entry name" value="DNA RECOMBINASE-RELATED"/>
    <property type="match status" value="1"/>
</dbReference>
<dbReference type="KEGG" id="tfr:BR63_11340"/>
<dbReference type="AlphaFoldDB" id="A0A7G6E447"/>
<feature type="domain" description="Resolvase/invertase-type recombinase catalytic" evidence="2">
    <location>
        <begin position="3"/>
        <end position="147"/>
    </location>
</feature>
<dbReference type="GO" id="GO:0000150">
    <property type="term" value="F:DNA strand exchange activity"/>
    <property type="evidence" value="ECO:0007669"/>
    <property type="project" value="InterPro"/>
</dbReference>
<dbReference type="Gene3D" id="3.40.50.1390">
    <property type="entry name" value="Resolvase, N-terminal catalytic domain"/>
    <property type="match status" value="1"/>
</dbReference>
<keyword evidence="1" id="KW-0175">Coiled coil</keyword>
<evidence type="ECO:0000259" key="2">
    <source>
        <dbReference type="PROSITE" id="PS51736"/>
    </source>
</evidence>
<name>A0A7G6E447_THEFR</name>
<feature type="domain" description="Recombinase" evidence="3">
    <location>
        <begin position="155"/>
        <end position="282"/>
    </location>
</feature>
<dbReference type="Pfam" id="PF07508">
    <property type="entry name" value="Recombinase"/>
    <property type="match status" value="1"/>
</dbReference>
<dbReference type="Gene3D" id="3.90.1750.20">
    <property type="entry name" value="Putative Large Serine Recombinase, Chain B, Domain 2"/>
    <property type="match status" value="1"/>
</dbReference>
<dbReference type="SUPFAM" id="SSF53041">
    <property type="entry name" value="Resolvase-like"/>
    <property type="match status" value="1"/>
</dbReference>
<reference evidence="4 5" key="1">
    <citation type="journal article" date="2019" name="Front. Microbiol.">
        <title>Thermoanaerosceptrum fracticalcis gen. nov. sp. nov., a Novel Fumarate-Fermenting Microorganism From a Deep Fractured Carbonate Aquifer of the US Great Basin.</title>
        <authorList>
            <person name="Hamilton-Brehm S.D."/>
            <person name="Stewart L.E."/>
            <person name="Zavarin M."/>
            <person name="Caldwell M."/>
            <person name="Lawson P.A."/>
            <person name="Onstott T.C."/>
            <person name="Grzymski J."/>
            <person name="Neveux I."/>
            <person name="Lollar B.S."/>
            <person name="Russell C.E."/>
            <person name="Moser D.P."/>
        </authorList>
    </citation>
    <scope>NUCLEOTIDE SEQUENCE [LARGE SCALE GENOMIC DNA]</scope>
    <source>
        <strain evidence="4 5">DRI-13</strain>
    </source>
</reference>
<evidence type="ECO:0000313" key="5">
    <source>
        <dbReference type="Proteomes" id="UP000515847"/>
    </source>
</evidence>
<proteinExistence type="predicted"/>
<dbReference type="EMBL" id="CP045798">
    <property type="protein sequence ID" value="QNB46851.1"/>
    <property type="molecule type" value="Genomic_DNA"/>
</dbReference>